<name>A0A8S5MSV0_9CAUD</name>
<dbReference type="InterPro" id="IPR003615">
    <property type="entry name" value="HNH_nuc"/>
</dbReference>
<protein>
    <submittedName>
        <fullName evidence="4">HNH endonuclease</fullName>
    </submittedName>
</protein>
<dbReference type="Gene3D" id="1.10.30.50">
    <property type="match status" value="1"/>
</dbReference>
<dbReference type="GO" id="GO:0008270">
    <property type="term" value="F:zinc ion binding"/>
    <property type="evidence" value="ECO:0007669"/>
    <property type="project" value="InterPro"/>
</dbReference>
<evidence type="ECO:0000256" key="1">
    <source>
        <dbReference type="ARBA" id="ARBA00022722"/>
    </source>
</evidence>
<sequence>MIMTLKKICRCGKVIPYSIKRCPECEVKTEQERKQNIKYYKQNTYERDSKYNKFYKSKEWIKVRQVAISRDHALCKDCLAKNTITSYNTVHHIIPIKEDWSKKLDIDNLICLCESCHQRRHNSMKG</sequence>
<dbReference type="Pfam" id="PF01844">
    <property type="entry name" value="HNH"/>
    <property type="match status" value="1"/>
</dbReference>
<dbReference type="GO" id="GO:0016787">
    <property type="term" value="F:hydrolase activity"/>
    <property type="evidence" value="ECO:0007669"/>
    <property type="project" value="UniProtKB-KW"/>
</dbReference>
<reference evidence="4" key="1">
    <citation type="journal article" date="2021" name="Proc. Natl. Acad. Sci. U.S.A.">
        <title>A Catalog of Tens of Thousands of Viruses from Human Metagenomes Reveals Hidden Associations with Chronic Diseases.</title>
        <authorList>
            <person name="Tisza M.J."/>
            <person name="Buck C.B."/>
        </authorList>
    </citation>
    <scope>NUCLEOTIDE SEQUENCE</scope>
    <source>
        <strain evidence="4">Ctfr31</strain>
    </source>
</reference>
<evidence type="ECO:0000313" key="4">
    <source>
        <dbReference type="EMBL" id="DAD85250.1"/>
    </source>
</evidence>
<proteinExistence type="predicted"/>
<organism evidence="4">
    <name type="scientific">Myoviridae sp. ctfr31</name>
    <dbReference type="NCBI Taxonomy" id="2826677"/>
    <lineage>
        <taxon>Viruses</taxon>
        <taxon>Duplodnaviria</taxon>
        <taxon>Heunggongvirae</taxon>
        <taxon>Uroviricota</taxon>
        <taxon>Caudoviricetes</taxon>
    </lineage>
</organism>
<evidence type="ECO:0000259" key="3">
    <source>
        <dbReference type="SMART" id="SM00507"/>
    </source>
</evidence>
<dbReference type="GO" id="GO:0004519">
    <property type="term" value="F:endonuclease activity"/>
    <property type="evidence" value="ECO:0007669"/>
    <property type="project" value="UniProtKB-KW"/>
</dbReference>
<dbReference type="GO" id="GO:0003676">
    <property type="term" value="F:nucleic acid binding"/>
    <property type="evidence" value="ECO:0007669"/>
    <property type="project" value="InterPro"/>
</dbReference>
<accession>A0A8S5MSV0</accession>
<dbReference type="SMART" id="SM00507">
    <property type="entry name" value="HNHc"/>
    <property type="match status" value="1"/>
</dbReference>
<evidence type="ECO:0000256" key="2">
    <source>
        <dbReference type="ARBA" id="ARBA00022801"/>
    </source>
</evidence>
<dbReference type="PANTHER" id="PTHR41286:SF1">
    <property type="entry name" value="HNH NUCLEASE YAJD-RELATED"/>
    <property type="match status" value="1"/>
</dbReference>
<keyword evidence="2" id="KW-0378">Hydrolase</keyword>
<dbReference type="InterPro" id="IPR002711">
    <property type="entry name" value="HNH"/>
</dbReference>
<dbReference type="CDD" id="cd00085">
    <property type="entry name" value="HNHc"/>
    <property type="match status" value="1"/>
</dbReference>
<dbReference type="PANTHER" id="PTHR41286">
    <property type="entry name" value="HNH NUCLEASE YAJD-RELATED"/>
    <property type="match status" value="1"/>
</dbReference>
<keyword evidence="4" id="KW-0255">Endonuclease</keyword>
<feature type="domain" description="HNH nuclease" evidence="3">
    <location>
        <begin position="62"/>
        <end position="118"/>
    </location>
</feature>
<keyword evidence="1" id="KW-0540">Nuclease</keyword>
<dbReference type="EMBL" id="BK014978">
    <property type="protein sequence ID" value="DAD85250.1"/>
    <property type="molecule type" value="Genomic_DNA"/>
</dbReference>